<dbReference type="CDD" id="cd00090">
    <property type="entry name" value="HTH_ARSR"/>
    <property type="match status" value="1"/>
</dbReference>
<evidence type="ECO:0000259" key="1">
    <source>
        <dbReference type="SMART" id="SM00418"/>
    </source>
</evidence>
<dbReference type="EMBL" id="BMRP01000015">
    <property type="protein sequence ID" value="GGU73172.1"/>
    <property type="molecule type" value="Genomic_DNA"/>
</dbReference>
<dbReference type="InterPro" id="IPR036388">
    <property type="entry name" value="WH-like_DNA-bd_sf"/>
</dbReference>
<feature type="domain" description="HTH arsR-type" evidence="1">
    <location>
        <begin position="9"/>
        <end position="106"/>
    </location>
</feature>
<name>A0ABQ2VAW8_9ACTN</name>
<dbReference type="SUPFAM" id="SSF46785">
    <property type="entry name" value="Winged helix' DNA-binding domain"/>
    <property type="match status" value="1"/>
</dbReference>
<dbReference type="Proteomes" id="UP000654471">
    <property type="component" value="Unassembled WGS sequence"/>
</dbReference>
<evidence type="ECO:0000313" key="2">
    <source>
        <dbReference type="EMBL" id="GGU73172.1"/>
    </source>
</evidence>
<proteinExistence type="predicted"/>
<dbReference type="SMART" id="SM00418">
    <property type="entry name" value="HTH_ARSR"/>
    <property type="match status" value="1"/>
</dbReference>
<dbReference type="RefSeq" id="WP_189302487.1">
    <property type="nucleotide sequence ID" value="NZ_BMRP01000015.1"/>
</dbReference>
<dbReference type="InterPro" id="IPR001845">
    <property type="entry name" value="HTH_ArsR_DNA-bd_dom"/>
</dbReference>
<dbReference type="Gene3D" id="1.10.10.10">
    <property type="entry name" value="Winged helix-like DNA-binding domain superfamily/Winged helix DNA-binding domain"/>
    <property type="match status" value="1"/>
</dbReference>
<reference evidence="3" key="1">
    <citation type="journal article" date="2019" name="Int. J. Syst. Evol. Microbiol.">
        <title>The Global Catalogue of Microorganisms (GCM) 10K type strain sequencing project: providing services to taxonomists for standard genome sequencing and annotation.</title>
        <authorList>
            <consortium name="The Broad Institute Genomics Platform"/>
            <consortium name="The Broad Institute Genome Sequencing Center for Infectious Disease"/>
            <person name="Wu L."/>
            <person name="Ma J."/>
        </authorList>
    </citation>
    <scope>NUCLEOTIDE SEQUENCE [LARGE SCALE GENOMIC DNA]</scope>
    <source>
        <strain evidence="3">JCM 3399</strain>
    </source>
</reference>
<accession>A0ABQ2VAW8</accession>
<sequence>MGLDDASLTALAVLGDELRRRMFDVIRREHRPLTREEVAARVGISRKLAAFHLDKLVAAGLLRAHYASPSGIRKVGRHPKLYEPAAEAIEVSVPERRFQLLADLLAEAVRSEAPGESAHDAAVRVAGERGRNIGAAERLRTRPGRLGAERGLSLAIETLDGFGFEPERSTPTLVLLRNCPFHPLAAKAPEVVCDINQAFLAGYLQGLGSDATDAVLAPHSGRCCVELRARTSATGGDGVEAACDRRPERQR</sequence>
<keyword evidence="3" id="KW-1185">Reference proteome</keyword>
<comment type="caution">
    <text evidence="2">The sequence shown here is derived from an EMBL/GenBank/DDBJ whole genome shotgun (WGS) entry which is preliminary data.</text>
</comment>
<evidence type="ECO:0000313" key="3">
    <source>
        <dbReference type="Proteomes" id="UP000654471"/>
    </source>
</evidence>
<gene>
    <name evidence="2" type="ORF">GCM10010211_43790</name>
</gene>
<dbReference type="InterPro" id="IPR036390">
    <property type="entry name" value="WH_DNA-bd_sf"/>
</dbReference>
<protein>
    <submittedName>
        <fullName evidence="2">Transcriptional regulator</fullName>
    </submittedName>
</protein>
<dbReference type="InterPro" id="IPR011991">
    <property type="entry name" value="ArsR-like_HTH"/>
</dbReference>
<dbReference type="Pfam" id="PF12840">
    <property type="entry name" value="HTH_20"/>
    <property type="match status" value="1"/>
</dbReference>
<organism evidence="2 3">
    <name type="scientific">Streptomyces albospinus</name>
    <dbReference type="NCBI Taxonomy" id="285515"/>
    <lineage>
        <taxon>Bacteria</taxon>
        <taxon>Bacillati</taxon>
        <taxon>Actinomycetota</taxon>
        <taxon>Actinomycetes</taxon>
        <taxon>Kitasatosporales</taxon>
        <taxon>Streptomycetaceae</taxon>
        <taxon>Streptomyces</taxon>
    </lineage>
</organism>